<feature type="domain" description="GmrSD restriction endonucleases N-terminal" evidence="1">
    <location>
        <begin position="27"/>
        <end position="166"/>
    </location>
</feature>
<name>A0A0B1R8M8_9GAMM</name>
<dbReference type="PANTHER" id="PTHR39639:SF1">
    <property type="entry name" value="DUF262 DOMAIN-CONTAINING PROTEIN"/>
    <property type="match status" value="1"/>
</dbReference>
<proteinExistence type="predicted"/>
<dbReference type="PANTHER" id="PTHR39639">
    <property type="entry name" value="CHROMOSOME 16, WHOLE GENOME SHOTGUN SEQUENCE"/>
    <property type="match status" value="1"/>
</dbReference>
<dbReference type="EMBL" id="JTJJ01000016">
    <property type="protein sequence ID" value="KHJ69393.1"/>
    <property type="molecule type" value="Genomic_DNA"/>
</dbReference>
<dbReference type="Pfam" id="PF03235">
    <property type="entry name" value="GmrSD_N"/>
    <property type="match status" value="1"/>
</dbReference>
<gene>
    <name evidence="2" type="ORF">QU24_03595</name>
</gene>
<organism evidence="2 3">
    <name type="scientific">Pantoea rodasii</name>
    <dbReference type="NCBI Taxonomy" id="1076549"/>
    <lineage>
        <taxon>Bacteria</taxon>
        <taxon>Pseudomonadati</taxon>
        <taxon>Pseudomonadota</taxon>
        <taxon>Gammaproteobacteria</taxon>
        <taxon>Enterobacterales</taxon>
        <taxon>Erwiniaceae</taxon>
        <taxon>Pantoea</taxon>
    </lineage>
</organism>
<sequence length="349" mass="40532">MANDDKTLNLFPIDYPFETLCSRMESNPVKLKLNPDFQRKYKWDQDGWQRSSKFIESCLMRIPLPSCYFAEENDGNHIVIDGVQRLTTIQKFFNDEFSLEGMTTFKELEGKKFSELGSLRSELESTTIRCIVLRKENPKALIREIFSRLNQGAVKLSDQEIRHALYPGGFDDLLNELGGIEAIKNFGLAETTTVKRDSREPDEQVLRFFAFYDDGFAEHFNNTLKDFLDDQMETFSTLEEDRLNEMREIFKSSLQKCEKIFGDDTFTNPTVRRKRKGLVHYDILMPTIGKLSDEVVNDKAENIRQAWEDLCSSNEFKRTLSGGLQNKSSVIRRRDSWTKLLKEVTDGKD</sequence>
<accession>A0A0B1R8M8</accession>
<dbReference type="InterPro" id="IPR004919">
    <property type="entry name" value="GmrSD_N"/>
</dbReference>
<comment type="caution">
    <text evidence="2">The sequence shown here is derived from an EMBL/GenBank/DDBJ whole genome shotgun (WGS) entry which is preliminary data.</text>
</comment>
<evidence type="ECO:0000313" key="2">
    <source>
        <dbReference type="EMBL" id="KHJ69393.1"/>
    </source>
</evidence>
<evidence type="ECO:0000313" key="3">
    <source>
        <dbReference type="Proteomes" id="UP000030853"/>
    </source>
</evidence>
<reference evidence="2 3" key="1">
    <citation type="submission" date="2014-11" db="EMBL/GenBank/DDBJ databases">
        <title>Genome sequencing of Pantoea rodasii ND03.</title>
        <authorList>
            <person name="Muhamad Yunos N.Y."/>
            <person name="Chan K.-G."/>
        </authorList>
    </citation>
    <scope>NUCLEOTIDE SEQUENCE [LARGE SCALE GENOMIC DNA]</scope>
    <source>
        <strain evidence="2 3">ND03</strain>
    </source>
</reference>
<dbReference type="RefSeq" id="WP_039328508.1">
    <property type="nucleotide sequence ID" value="NZ_JTJJ01000016.1"/>
</dbReference>
<evidence type="ECO:0000259" key="1">
    <source>
        <dbReference type="Pfam" id="PF03235"/>
    </source>
</evidence>
<dbReference type="Proteomes" id="UP000030853">
    <property type="component" value="Unassembled WGS sequence"/>
</dbReference>
<dbReference type="AlphaFoldDB" id="A0A0B1R8M8"/>
<protein>
    <recommendedName>
        <fullName evidence="1">GmrSD restriction endonucleases N-terminal domain-containing protein</fullName>
    </recommendedName>
</protein>